<evidence type="ECO:0000313" key="3">
    <source>
        <dbReference type="Proteomes" id="UP000007800"/>
    </source>
</evidence>
<dbReference type="OMA" id="ITEPNHA"/>
<feature type="coiled-coil region" evidence="1">
    <location>
        <begin position="671"/>
        <end position="744"/>
    </location>
</feature>
<proteinExistence type="predicted"/>
<evidence type="ECO:0000256" key="1">
    <source>
        <dbReference type="SAM" id="Coils"/>
    </source>
</evidence>
<dbReference type="Proteomes" id="UP000007800">
    <property type="component" value="Unassembled WGS sequence"/>
</dbReference>
<dbReference type="RefSeq" id="XP_002773645.1">
    <property type="nucleotide sequence ID" value="XM_002773599.1"/>
</dbReference>
<protein>
    <submittedName>
        <fullName evidence="2">Uncharacterized protein</fullName>
    </submittedName>
</protein>
<name>C5LBX8_PERM5</name>
<dbReference type="PANTHER" id="PTHR23159:SF31">
    <property type="entry name" value="CENTROSOME-ASSOCIATED PROTEIN CEP250 ISOFORM X1"/>
    <property type="match status" value="1"/>
</dbReference>
<dbReference type="EMBL" id="GG680918">
    <property type="protein sequence ID" value="EER05461.1"/>
    <property type="molecule type" value="Genomic_DNA"/>
</dbReference>
<dbReference type="AlphaFoldDB" id="C5LBX8"/>
<accession>C5LBX8</accession>
<keyword evidence="1" id="KW-0175">Coiled coil</keyword>
<dbReference type="OrthoDB" id="436914at2759"/>
<gene>
    <name evidence="2" type="ORF">Pmar_PMAR011483</name>
</gene>
<feature type="coiled-coil region" evidence="1">
    <location>
        <begin position="783"/>
        <end position="824"/>
    </location>
</feature>
<keyword evidence="3" id="KW-1185">Reference proteome</keyword>
<dbReference type="GeneID" id="9041985"/>
<dbReference type="PANTHER" id="PTHR23159">
    <property type="entry name" value="CENTROSOMAL PROTEIN 2"/>
    <property type="match status" value="1"/>
</dbReference>
<reference evidence="2 3" key="1">
    <citation type="submission" date="2008-07" db="EMBL/GenBank/DDBJ databases">
        <authorList>
            <person name="El-Sayed N."/>
            <person name="Caler E."/>
            <person name="Inman J."/>
            <person name="Amedeo P."/>
            <person name="Hass B."/>
            <person name="Wortman J."/>
        </authorList>
    </citation>
    <scope>NUCLEOTIDE SEQUENCE [LARGE SCALE GENOMIC DNA]</scope>
    <source>
        <strain evidence="3">ATCC 50983 / TXsc</strain>
    </source>
</reference>
<dbReference type="InParanoid" id="C5LBX8"/>
<organism evidence="3">
    <name type="scientific">Perkinsus marinus (strain ATCC 50983 / TXsc)</name>
    <dbReference type="NCBI Taxonomy" id="423536"/>
    <lineage>
        <taxon>Eukaryota</taxon>
        <taxon>Sar</taxon>
        <taxon>Alveolata</taxon>
        <taxon>Perkinsozoa</taxon>
        <taxon>Perkinsea</taxon>
        <taxon>Perkinsida</taxon>
        <taxon>Perkinsidae</taxon>
        <taxon>Perkinsus</taxon>
    </lineage>
</organism>
<evidence type="ECO:0000313" key="2">
    <source>
        <dbReference type="EMBL" id="EER05461.1"/>
    </source>
</evidence>
<sequence length="879" mass="102147">MLSASLVGRERHRMLSEDAAGRVGNEVEALAVALENEKVRNVHIEAYLKHVIDETHRKLQQAQAELNQSAIRHHRDVEELAGRFAVKAAAMERRQDQGRVVAVFMLWRLRSKVGRNAVIRLRRVMERWWQQFIRAQIRAVRRALMQVVEARRVYAEAVVKGADLLWRRALRVRLAEAFESLRITEPNHACVVIRHSAGVEEIVLRCMRRGQLRAAIGRWRVIVAVIVRKYSACGFLFRAVARVVNIDTRYVIAELKQRLVERQNRNEEECRVLAVFVYTVIRVNLRWGLSSWRAWTRSVANDDASMKAATIHRKTTALVAMACRSGSRQMYWTALLTASRASQLERAHRLARAMHERRQNTYRNVLTSWARFCRRMLAVRRLRRVLARVVREALRRPMGALLAARQAAERKRQSLVCLSNRLQLFAAHRMRAYLSFWQATVFRLKYVDLAQRSLGVARMARGKRRALARLRGLVKFRTVLSGLVSALQRALLRLAVYWLRKQILKSRTARFLTSTVQQVALKHRLQQRAVGFVTSLSEEVTCRQLKATFLAWRRYIELVRSRLTIALKGVAMNHRCSTRYAWKRWIEYVGCQLRNQSAWAALRQRRENSTSMGLVVLAKVLQRIKTKLYALGFSSLVVATARAQGVDEAKGFWVAELERIREGACRAEERAREYAVKLQQAHEDVRKAEATSEANLRLIKDWQERAEKEHAEHSDEVAELRQSLAAIQQTLRNERDANVQLRLEVGQSQAKVEALSRDVDRESRDRLVLASEVARLRSSEVDMLAAKREVEAIEAAKKESENRARQYEEEIQKLRQSVTEWKQIAEKKEDHRLKKLQERHSFYKQKCSLQEHQLVRKILDSAEESEHIFQHWDSCSEEV</sequence>